<dbReference type="InterPro" id="IPR031352">
    <property type="entry name" value="SesA"/>
</dbReference>
<accession>A0AAI9YMI2</accession>
<protein>
    <recommendedName>
        <fullName evidence="1">NACHT-NTPase and P-loop NTPases N-terminal domain-containing protein</fullName>
    </recommendedName>
</protein>
<dbReference type="AlphaFoldDB" id="A0AAI9YMI2"/>
<dbReference type="GeneID" id="85344101"/>
<evidence type="ECO:0000259" key="1">
    <source>
        <dbReference type="Pfam" id="PF17107"/>
    </source>
</evidence>
<evidence type="ECO:0000313" key="2">
    <source>
        <dbReference type="EMBL" id="KAK1516856.1"/>
    </source>
</evidence>
<name>A0AAI9YMI2_9PEZI</name>
<comment type="caution">
    <text evidence="2">The sequence shown here is derived from an EMBL/GenBank/DDBJ whole genome shotgun (WGS) entry which is preliminary data.</text>
</comment>
<reference evidence="2 3" key="1">
    <citation type="submission" date="2016-10" db="EMBL/GenBank/DDBJ databases">
        <title>The genome sequence of Colletotrichum fioriniae PJ7.</title>
        <authorList>
            <person name="Baroncelli R."/>
        </authorList>
    </citation>
    <scope>NUCLEOTIDE SEQUENCE [LARGE SCALE GENOMIC DNA]</scope>
    <source>
        <strain evidence="2 3">IMI 309622</strain>
    </source>
</reference>
<sequence length="207" mass="22862">MSGAEVLGIISAIISVIDASIQLYKAANDVSGLPFAFRQVYSRLPLVLDTLKAAENGFDDQGDSPNSREALVRLLESCENKARSLEEIFRDTISPPRISKVKKFFKAMKTVPKNGELEALSEGILADLSVLTSNYAVKFTTRQEMERLVRLLEGEPRDPGNSRDMMNNSMGSNQQYIKLDEGNQYVAIGNSMQINGPSSGTFNYNSR</sequence>
<feature type="domain" description="NACHT-NTPase and P-loop NTPases N-terminal" evidence="1">
    <location>
        <begin position="10"/>
        <end position="131"/>
    </location>
</feature>
<dbReference type="Proteomes" id="UP001240678">
    <property type="component" value="Unassembled WGS sequence"/>
</dbReference>
<keyword evidence="3" id="KW-1185">Reference proteome</keyword>
<evidence type="ECO:0000313" key="3">
    <source>
        <dbReference type="Proteomes" id="UP001240678"/>
    </source>
</evidence>
<dbReference type="RefSeq" id="XP_060308602.1">
    <property type="nucleotide sequence ID" value="XM_060460554.1"/>
</dbReference>
<proteinExistence type="predicted"/>
<gene>
    <name evidence="2" type="ORF">CCOS01_12405</name>
</gene>
<dbReference type="EMBL" id="MOOE01000015">
    <property type="protein sequence ID" value="KAK1516856.1"/>
    <property type="molecule type" value="Genomic_DNA"/>
</dbReference>
<organism evidence="2 3">
    <name type="scientific">Colletotrichum costaricense</name>
    <dbReference type="NCBI Taxonomy" id="1209916"/>
    <lineage>
        <taxon>Eukaryota</taxon>
        <taxon>Fungi</taxon>
        <taxon>Dikarya</taxon>
        <taxon>Ascomycota</taxon>
        <taxon>Pezizomycotina</taxon>
        <taxon>Sordariomycetes</taxon>
        <taxon>Hypocreomycetidae</taxon>
        <taxon>Glomerellales</taxon>
        <taxon>Glomerellaceae</taxon>
        <taxon>Colletotrichum</taxon>
        <taxon>Colletotrichum acutatum species complex</taxon>
    </lineage>
</organism>
<dbReference type="Pfam" id="PF17107">
    <property type="entry name" value="SesA"/>
    <property type="match status" value="1"/>
</dbReference>